<evidence type="ECO:0000256" key="9">
    <source>
        <dbReference type="ARBA" id="ARBA00052555"/>
    </source>
</evidence>
<accession>A0A6F9DKS9</accession>
<feature type="domain" description="Formyl transferase C-terminal" evidence="12">
    <location>
        <begin position="232"/>
        <end position="337"/>
    </location>
</feature>
<keyword evidence="8" id="KW-0496">Mitochondrion</keyword>
<evidence type="ECO:0000256" key="1">
    <source>
        <dbReference type="ARBA" id="ARBA00004173"/>
    </source>
</evidence>
<dbReference type="Pfam" id="PF00551">
    <property type="entry name" value="Formyl_trans_N"/>
    <property type="match status" value="1"/>
</dbReference>
<comment type="similarity">
    <text evidence="2">Belongs to the Fmt family.</text>
</comment>
<evidence type="ECO:0000256" key="5">
    <source>
        <dbReference type="ARBA" id="ARBA00022679"/>
    </source>
</evidence>
<dbReference type="Gene3D" id="3.40.50.12230">
    <property type="match status" value="1"/>
</dbReference>
<comment type="subcellular location">
    <subcellularLocation>
        <location evidence="1">Mitochondrion</location>
    </subcellularLocation>
</comment>
<dbReference type="GO" id="GO:0005739">
    <property type="term" value="C:mitochondrion"/>
    <property type="evidence" value="ECO:0007669"/>
    <property type="project" value="UniProtKB-SubCell"/>
</dbReference>
<sequence>MTTVFKAFKHTKLFKHCISNHLYKSTAAIPNPPYKVLFFGSDKFALVCLQKLYQDLLSPEHPIVSRLEVVYLPQSKGQELAVQKFAQKAKLPIHEWKQIQNVEEFDVGVVVSFGKLIPRSLIKSFPCKMINVHGSLLPALRGAAPIARAIEAGHKETGVTVIQIKPSHFDHGKVLAQSKPVTISDQTFAFETYEKLATIGAELCIEVLTDLPSKLANAREQDQSGVTQAPRLTLNDTLINFQTMTSTDIWNKYRAFGDQKYFLLRCMFQEQMVKLAEIKQCSESQARVVAEDALPGQVFFHVPTKTLITKCKSGYIGCTKLIIQSKVILAQDFKNGYLQRELKKGKTVFFTACEPIKTTAKQTS</sequence>
<dbReference type="GO" id="GO:0004479">
    <property type="term" value="F:methionyl-tRNA formyltransferase activity"/>
    <property type="evidence" value="ECO:0007669"/>
    <property type="project" value="UniProtKB-EC"/>
</dbReference>
<dbReference type="PANTHER" id="PTHR11138:SF5">
    <property type="entry name" value="METHIONYL-TRNA FORMYLTRANSFERASE, MITOCHONDRIAL"/>
    <property type="match status" value="1"/>
</dbReference>
<reference evidence="13" key="1">
    <citation type="submission" date="2020-04" db="EMBL/GenBank/DDBJ databases">
        <authorList>
            <person name="Neveu A P."/>
        </authorList>
    </citation>
    <scope>NUCLEOTIDE SEQUENCE</scope>
    <source>
        <tissue evidence="13">Whole embryo</tissue>
    </source>
</reference>
<evidence type="ECO:0000256" key="6">
    <source>
        <dbReference type="ARBA" id="ARBA00022917"/>
    </source>
</evidence>
<evidence type="ECO:0000259" key="12">
    <source>
        <dbReference type="Pfam" id="PF02911"/>
    </source>
</evidence>
<evidence type="ECO:0000256" key="3">
    <source>
        <dbReference type="ARBA" id="ARBA00012261"/>
    </source>
</evidence>
<protein>
    <recommendedName>
        <fullName evidence="4">Methionyl-tRNA formyltransferase, mitochondrial</fullName>
        <ecNumber evidence="3">2.1.2.9</ecNumber>
    </recommendedName>
</protein>
<organism evidence="13">
    <name type="scientific">Phallusia mammillata</name>
    <dbReference type="NCBI Taxonomy" id="59560"/>
    <lineage>
        <taxon>Eukaryota</taxon>
        <taxon>Metazoa</taxon>
        <taxon>Chordata</taxon>
        <taxon>Tunicata</taxon>
        <taxon>Ascidiacea</taxon>
        <taxon>Phlebobranchia</taxon>
        <taxon>Ascidiidae</taxon>
        <taxon>Phallusia</taxon>
    </lineage>
</organism>
<evidence type="ECO:0000256" key="8">
    <source>
        <dbReference type="ARBA" id="ARBA00023128"/>
    </source>
</evidence>
<dbReference type="AlphaFoldDB" id="A0A6F9DKS9"/>
<comment type="catalytic activity">
    <reaction evidence="9">
        <text>L-methionyl-tRNA(fMet) + (6R)-10-formyltetrahydrofolate = N-formyl-L-methionyl-tRNA(fMet) + (6S)-5,6,7,8-tetrahydrofolate + H(+)</text>
        <dbReference type="Rhea" id="RHEA:24380"/>
        <dbReference type="Rhea" id="RHEA-COMP:9952"/>
        <dbReference type="Rhea" id="RHEA-COMP:9953"/>
        <dbReference type="ChEBI" id="CHEBI:15378"/>
        <dbReference type="ChEBI" id="CHEBI:57453"/>
        <dbReference type="ChEBI" id="CHEBI:78530"/>
        <dbReference type="ChEBI" id="CHEBI:78844"/>
        <dbReference type="ChEBI" id="CHEBI:195366"/>
        <dbReference type="EC" id="2.1.2.9"/>
    </reaction>
    <physiologicalReaction direction="left-to-right" evidence="9">
        <dbReference type="Rhea" id="RHEA:24381"/>
    </physiologicalReaction>
</comment>
<evidence type="ECO:0000313" key="13">
    <source>
        <dbReference type="EMBL" id="CAB3264047.1"/>
    </source>
</evidence>
<gene>
    <name evidence="13" type="primary">Mtfmt</name>
</gene>
<dbReference type="InterPro" id="IPR036477">
    <property type="entry name" value="Formyl_transf_N_sf"/>
</dbReference>
<name>A0A6F9DKS9_9ASCI</name>
<dbReference type="InterPro" id="IPR041711">
    <property type="entry name" value="Met-tRNA-FMT_N"/>
</dbReference>
<dbReference type="PANTHER" id="PTHR11138">
    <property type="entry name" value="METHIONYL-TRNA FORMYLTRANSFERASE"/>
    <property type="match status" value="1"/>
</dbReference>
<evidence type="ECO:0000256" key="4">
    <source>
        <dbReference type="ARBA" id="ARBA00014185"/>
    </source>
</evidence>
<keyword evidence="7" id="KW-0809">Transit peptide</keyword>
<dbReference type="CDD" id="cd08646">
    <property type="entry name" value="FMT_core_Met-tRNA-FMT_N"/>
    <property type="match status" value="1"/>
</dbReference>
<evidence type="ECO:0000256" key="7">
    <source>
        <dbReference type="ARBA" id="ARBA00022946"/>
    </source>
</evidence>
<keyword evidence="5 13" id="KW-0808">Transferase</keyword>
<dbReference type="EC" id="2.1.2.9" evidence="3"/>
<dbReference type="InterPro" id="IPR002376">
    <property type="entry name" value="Formyl_transf_N"/>
</dbReference>
<keyword evidence="6" id="KW-0648">Protein biosynthesis</keyword>
<evidence type="ECO:0000256" key="10">
    <source>
        <dbReference type="ARBA" id="ARBA00057846"/>
    </source>
</evidence>
<feature type="domain" description="Formyl transferase N-terminal" evidence="11">
    <location>
        <begin position="94"/>
        <end position="207"/>
    </location>
</feature>
<dbReference type="Pfam" id="PF02911">
    <property type="entry name" value="Formyl_trans_C"/>
    <property type="match status" value="1"/>
</dbReference>
<dbReference type="EMBL" id="LR788185">
    <property type="protein sequence ID" value="CAB3264047.1"/>
    <property type="molecule type" value="mRNA"/>
</dbReference>
<dbReference type="FunFam" id="3.40.50.12230:FF:000003">
    <property type="entry name" value="methionyl-tRNA formyltransferase, mitochondrial"/>
    <property type="match status" value="1"/>
</dbReference>
<dbReference type="InterPro" id="IPR005793">
    <property type="entry name" value="Formyl_trans_C"/>
</dbReference>
<evidence type="ECO:0000256" key="2">
    <source>
        <dbReference type="ARBA" id="ARBA00010699"/>
    </source>
</evidence>
<proteinExistence type="evidence at transcript level"/>
<evidence type="ECO:0000259" key="11">
    <source>
        <dbReference type="Pfam" id="PF00551"/>
    </source>
</evidence>
<dbReference type="SUPFAM" id="SSF53328">
    <property type="entry name" value="Formyltransferase"/>
    <property type="match status" value="1"/>
</dbReference>
<comment type="function">
    <text evidence="10">Methionyl-tRNA formyltransferase that formylates methionyl-tRNA in mitochondria and is crucial for translation initiation.</text>
</comment>